<evidence type="ECO:0000313" key="2">
    <source>
        <dbReference type="Proteomes" id="UP000546324"/>
    </source>
</evidence>
<sequence length="62" mass="6371">MALYDQGKLVTSATGGGMPPIDYATVVQDHTMPGGGRFLKGAVESLSVRQAAGVVDNPGQRP</sequence>
<protein>
    <submittedName>
        <fullName evidence="1">Uncharacterized protein</fullName>
    </submittedName>
</protein>
<name>A0A7X0G2Q0_9ACTN</name>
<keyword evidence="2" id="KW-1185">Reference proteome</keyword>
<dbReference type="Proteomes" id="UP000546324">
    <property type="component" value="Unassembled WGS sequence"/>
</dbReference>
<organism evidence="1 2">
    <name type="scientific">Actinomadura coerulea</name>
    <dbReference type="NCBI Taxonomy" id="46159"/>
    <lineage>
        <taxon>Bacteria</taxon>
        <taxon>Bacillati</taxon>
        <taxon>Actinomycetota</taxon>
        <taxon>Actinomycetes</taxon>
        <taxon>Streptosporangiales</taxon>
        <taxon>Thermomonosporaceae</taxon>
        <taxon>Actinomadura</taxon>
    </lineage>
</organism>
<proteinExistence type="predicted"/>
<dbReference type="RefSeq" id="WP_185029127.1">
    <property type="nucleotide sequence ID" value="NZ_JACHMQ010000001.1"/>
</dbReference>
<accession>A0A7X0G2Q0</accession>
<gene>
    <name evidence="1" type="ORF">BKA00_005217</name>
</gene>
<dbReference type="AlphaFoldDB" id="A0A7X0G2Q0"/>
<dbReference type="EMBL" id="JACHMQ010000001">
    <property type="protein sequence ID" value="MBB6398303.1"/>
    <property type="molecule type" value="Genomic_DNA"/>
</dbReference>
<evidence type="ECO:0000313" key="1">
    <source>
        <dbReference type="EMBL" id="MBB6398303.1"/>
    </source>
</evidence>
<reference evidence="1 2" key="1">
    <citation type="submission" date="2020-08" db="EMBL/GenBank/DDBJ databases">
        <title>Sequencing the genomes of 1000 actinobacteria strains.</title>
        <authorList>
            <person name="Klenk H.-P."/>
        </authorList>
    </citation>
    <scope>NUCLEOTIDE SEQUENCE [LARGE SCALE GENOMIC DNA]</scope>
    <source>
        <strain evidence="1 2">DSM 43675</strain>
    </source>
</reference>
<comment type="caution">
    <text evidence="1">The sequence shown here is derived from an EMBL/GenBank/DDBJ whole genome shotgun (WGS) entry which is preliminary data.</text>
</comment>